<feature type="region of interest" description="Disordered" evidence="4">
    <location>
        <begin position="891"/>
        <end position="917"/>
    </location>
</feature>
<keyword evidence="1" id="KW-0343">GTPase activation</keyword>
<dbReference type="Gene3D" id="1.20.1270.60">
    <property type="entry name" value="Arfaptin homology (AH) domain/BAR domain"/>
    <property type="match status" value="1"/>
</dbReference>
<proteinExistence type="predicted"/>
<dbReference type="OrthoDB" id="19923at2759"/>
<dbReference type="GO" id="GO:0007165">
    <property type="term" value="P:signal transduction"/>
    <property type="evidence" value="ECO:0007669"/>
    <property type="project" value="InterPro"/>
</dbReference>
<dbReference type="SUPFAM" id="SSF48350">
    <property type="entry name" value="GTPase activation domain, GAP"/>
    <property type="match status" value="1"/>
</dbReference>
<dbReference type="FunFam" id="1.10.555.10:FF:000001">
    <property type="entry name" value="Rho GTPase activating protein 44"/>
    <property type="match status" value="1"/>
</dbReference>
<keyword evidence="3" id="KW-0175">Coiled coil</keyword>
<feature type="compositionally biased region" description="Polar residues" evidence="4">
    <location>
        <begin position="642"/>
        <end position="653"/>
    </location>
</feature>
<dbReference type="Proteomes" id="UP000678393">
    <property type="component" value="Unassembled WGS sequence"/>
</dbReference>
<evidence type="ECO:0000313" key="8">
    <source>
        <dbReference type="Proteomes" id="UP000678393"/>
    </source>
</evidence>
<evidence type="ECO:0000256" key="1">
    <source>
        <dbReference type="ARBA" id="ARBA00022468"/>
    </source>
</evidence>
<evidence type="ECO:0000256" key="2">
    <source>
        <dbReference type="ARBA" id="ARBA00022553"/>
    </source>
</evidence>
<evidence type="ECO:0000256" key="4">
    <source>
        <dbReference type="SAM" id="MobiDB-lite"/>
    </source>
</evidence>
<feature type="compositionally biased region" description="Low complexity" evidence="4">
    <location>
        <begin position="654"/>
        <end position="666"/>
    </location>
</feature>
<feature type="domain" description="Rho-GAP" evidence="5">
    <location>
        <begin position="228"/>
        <end position="414"/>
    </location>
</feature>
<organism evidence="7 8">
    <name type="scientific">Candidula unifasciata</name>
    <dbReference type="NCBI Taxonomy" id="100452"/>
    <lineage>
        <taxon>Eukaryota</taxon>
        <taxon>Metazoa</taxon>
        <taxon>Spiralia</taxon>
        <taxon>Lophotrochozoa</taxon>
        <taxon>Mollusca</taxon>
        <taxon>Gastropoda</taxon>
        <taxon>Heterobranchia</taxon>
        <taxon>Euthyneura</taxon>
        <taxon>Panpulmonata</taxon>
        <taxon>Eupulmonata</taxon>
        <taxon>Stylommatophora</taxon>
        <taxon>Helicina</taxon>
        <taxon>Helicoidea</taxon>
        <taxon>Geomitridae</taxon>
        <taxon>Candidula</taxon>
    </lineage>
</organism>
<feature type="region of interest" description="Disordered" evidence="4">
    <location>
        <begin position="931"/>
        <end position="1129"/>
    </location>
</feature>
<dbReference type="PROSITE" id="PS51021">
    <property type="entry name" value="BAR"/>
    <property type="match status" value="1"/>
</dbReference>
<evidence type="ECO:0000256" key="3">
    <source>
        <dbReference type="SAM" id="Coils"/>
    </source>
</evidence>
<keyword evidence="2" id="KW-0597">Phosphoprotein</keyword>
<dbReference type="AlphaFoldDB" id="A0A8S3YLI4"/>
<dbReference type="InterPro" id="IPR008936">
    <property type="entry name" value="Rho_GTPase_activation_prot"/>
</dbReference>
<feature type="coiled-coil region" evidence="3">
    <location>
        <begin position="142"/>
        <end position="169"/>
    </location>
</feature>
<dbReference type="Pfam" id="PF00620">
    <property type="entry name" value="RhoGAP"/>
    <property type="match status" value="1"/>
</dbReference>
<keyword evidence="8" id="KW-1185">Reference proteome</keyword>
<feature type="region of interest" description="Disordered" evidence="4">
    <location>
        <begin position="1145"/>
        <end position="1223"/>
    </location>
</feature>
<dbReference type="PROSITE" id="PS50238">
    <property type="entry name" value="RHOGAP"/>
    <property type="match status" value="1"/>
</dbReference>
<dbReference type="GO" id="GO:0005096">
    <property type="term" value="F:GTPase activator activity"/>
    <property type="evidence" value="ECO:0007669"/>
    <property type="project" value="UniProtKB-KW"/>
</dbReference>
<dbReference type="GO" id="GO:0032956">
    <property type="term" value="P:regulation of actin cytoskeleton organization"/>
    <property type="evidence" value="ECO:0007669"/>
    <property type="project" value="TreeGrafter"/>
</dbReference>
<feature type="compositionally biased region" description="Pro residues" evidence="4">
    <location>
        <begin position="1111"/>
        <end position="1120"/>
    </location>
</feature>
<gene>
    <name evidence="7" type="ORF">CUNI_LOCUS3441</name>
</gene>
<feature type="compositionally biased region" description="Polar residues" evidence="4">
    <location>
        <begin position="1176"/>
        <end position="1201"/>
    </location>
</feature>
<dbReference type="PANTHER" id="PTHR14130">
    <property type="entry name" value="3BP-1 RELATED RHOGAP"/>
    <property type="match status" value="1"/>
</dbReference>
<accession>A0A8S3YLI4</accession>
<name>A0A8S3YLI4_9EUPU</name>
<feature type="non-terminal residue" evidence="7">
    <location>
        <position position="1223"/>
    </location>
</feature>
<dbReference type="PANTHER" id="PTHR14130:SF14">
    <property type="entry name" value="RHO GTPASE-ACTIVATING PROTEIN 92B"/>
    <property type="match status" value="1"/>
</dbReference>
<dbReference type="Gene3D" id="1.10.555.10">
    <property type="entry name" value="Rho GTPase activation protein"/>
    <property type="match status" value="1"/>
</dbReference>
<dbReference type="Pfam" id="PF03114">
    <property type="entry name" value="BAR"/>
    <property type="match status" value="1"/>
</dbReference>
<protein>
    <recommendedName>
        <fullName evidence="9">Rho GTPase-activating protein 44</fullName>
    </recommendedName>
</protein>
<dbReference type="InterPro" id="IPR000198">
    <property type="entry name" value="RhoGAP_dom"/>
</dbReference>
<feature type="compositionally biased region" description="Basic and acidic residues" evidence="4">
    <location>
        <begin position="1099"/>
        <end position="1110"/>
    </location>
</feature>
<evidence type="ECO:0008006" key="9">
    <source>
        <dbReference type="Google" id="ProtNLM"/>
    </source>
</evidence>
<evidence type="ECO:0000259" key="5">
    <source>
        <dbReference type="PROSITE" id="PS50238"/>
    </source>
</evidence>
<dbReference type="InterPro" id="IPR004148">
    <property type="entry name" value="BAR_dom"/>
</dbReference>
<feature type="compositionally biased region" description="Pro residues" evidence="4">
    <location>
        <begin position="1204"/>
        <end position="1214"/>
    </location>
</feature>
<feature type="domain" description="BAR" evidence="6">
    <location>
        <begin position="1"/>
        <end position="222"/>
    </location>
</feature>
<feature type="region of interest" description="Disordered" evidence="4">
    <location>
        <begin position="742"/>
        <end position="780"/>
    </location>
</feature>
<comment type="caution">
    <text evidence="7">The sequence shown here is derived from an EMBL/GenBank/DDBJ whole genome shotgun (WGS) entry which is preliminary data.</text>
</comment>
<evidence type="ECO:0000313" key="7">
    <source>
        <dbReference type="EMBL" id="CAG5117883.1"/>
    </source>
</evidence>
<dbReference type="SMART" id="SM00721">
    <property type="entry name" value="BAR"/>
    <property type="match status" value="1"/>
</dbReference>
<dbReference type="InterPro" id="IPR027267">
    <property type="entry name" value="AH/BAR_dom_sf"/>
</dbReference>
<feature type="compositionally biased region" description="Polar residues" evidence="4">
    <location>
        <begin position="974"/>
        <end position="984"/>
    </location>
</feature>
<dbReference type="GO" id="GO:0005737">
    <property type="term" value="C:cytoplasm"/>
    <property type="evidence" value="ECO:0007669"/>
    <property type="project" value="InterPro"/>
</dbReference>
<dbReference type="EMBL" id="CAJHNH020000468">
    <property type="protein sequence ID" value="CAG5117883.1"/>
    <property type="molecule type" value="Genomic_DNA"/>
</dbReference>
<sequence>AEQSKVLTEDQQENEKRVDVVKHAFQNIAKKAGAILQASGPDFDKKLKKVPEMLLGHAMVESAQNMCQLCGDCQINLAREQVQYEMLVEQDFINPLQNVVDVDIPSIMKFRKALSKSILDMDSAKTRLNQVVRQSQVPGANMANAAAKADVIKEEYEEATLKMETIKDSLSIELCHFAAKECDHSTTLLKFLESQCSYHKKALELIEDCLPQMRLAIKNSPAKPCYGMPLEEHLRLMCRDIALVLEACIITLLETGMEEEGLFRIAGSAAKLKKLKASFDAHAVDMEEFSTDPHTVAGALKQYLRELPEPLLTYELYDDFLHTVSLSQDQRLQALWAVINRLPKPNYNNFRYLVKFLSKLAEKSDINKMKPSNIAIVIGPNLLWSEQSNTPNMMTTGTVSAIVEAVVTHADWFFPGAFDFHMTGHGSSPKPCREPGGALSRNSEVTVVKTAKEIVEKERETKDEKNKLVPAKEDEIQVVVEDSSKNGDVFKQLRVNPPSVNAGEVLKSKPGKGDSDISVEDILVSEKQETLSVSELKIKTDLCHTGKDDFQTSASLTPGGRRNGHYVPLGATNTGDYDNIMYTISPYNPLYRSGTFTRGSTFSSVDRRGSADNVLTFGKQHPAPVPPSRPSRTSKRTLPLVSEQSSPFSTFARSMSQSPSPGSQQSVETEPCVPEEPRNPHARYFAGSTPNISSLPYSRIEDEGFTGYHGPLWNRPNQKSDFHSLKRGSDPCIIPPPPQFTIAGGHKSTKLSRSQLGTPPKPGEVSRSPTSPQSEMLKSPVDLSLTSRTHHTQDITPVDKSFHQDAYSTAFALTSLGAGSKSTDYLTRVRAMWDDHHQLHTKYGPAGEKTGTSIAVDANTKTTDRTSPAKIETPARPNSAIILQSNLGVAGQISPRGEGKAKNAGEPLRLSPTPNRQTELDFNLVYSYEDSQEGVPVLSDKPQNNIEPHDVQASPVQQSTQNSAPPPSPSASPGTSRQLSNSQPVLEESPDSTPLQRRATRKPAPPPPPERPYTVNVTATTAAAMKFGSSTNSVSSSGSSNGDAAKNGNGNQFQTWPRSAPLASPESPTEQPKIPGSQEKHKQKLPGNQTEKPPVQPPHRPEQAPPDRPRVPPSLNPPPVAVRGHQRSVSAGAAFTQKVGTFDSSVITGIPNAGSLSSYSIAEGGQDDSEGAGFDSVNSAANIQNVVPPGSSYTLGRQTSLRPRPTPPPPPPPVCKESEDTKL</sequence>
<evidence type="ECO:0000259" key="6">
    <source>
        <dbReference type="PROSITE" id="PS51021"/>
    </source>
</evidence>
<feature type="compositionally biased region" description="Low complexity" evidence="4">
    <location>
        <begin position="1012"/>
        <end position="1051"/>
    </location>
</feature>
<dbReference type="InterPro" id="IPR047165">
    <property type="entry name" value="RHG17/44/SH3BP1-like"/>
</dbReference>
<feature type="compositionally biased region" description="Polar residues" evidence="4">
    <location>
        <begin position="767"/>
        <end position="776"/>
    </location>
</feature>
<dbReference type="SMART" id="SM00324">
    <property type="entry name" value="RhoGAP"/>
    <property type="match status" value="1"/>
</dbReference>
<dbReference type="GO" id="GO:0035020">
    <property type="term" value="P:regulation of Rac protein signal transduction"/>
    <property type="evidence" value="ECO:0007669"/>
    <property type="project" value="TreeGrafter"/>
</dbReference>
<feature type="region of interest" description="Disordered" evidence="4">
    <location>
        <begin position="615"/>
        <end position="687"/>
    </location>
</feature>
<reference evidence="7" key="1">
    <citation type="submission" date="2021-04" db="EMBL/GenBank/DDBJ databases">
        <authorList>
            <consortium name="Molecular Ecology Group"/>
        </authorList>
    </citation>
    <scope>NUCLEOTIDE SEQUENCE</scope>
</reference>
<dbReference type="SUPFAM" id="SSF103657">
    <property type="entry name" value="BAR/IMD domain-like"/>
    <property type="match status" value="1"/>
</dbReference>